<evidence type="ECO:0000259" key="3">
    <source>
        <dbReference type="Pfam" id="PF24472"/>
    </source>
</evidence>
<evidence type="ECO:0000256" key="1">
    <source>
        <dbReference type="SAM" id="Coils"/>
    </source>
</evidence>
<accession>A0AAD2DV57</accession>
<keyword evidence="5" id="KW-1185">Reference proteome</keyword>
<keyword evidence="1" id="KW-0175">Coiled coil</keyword>
<evidence type="ECO:0000313" key="5">
    <source>
        <dbReference type="Proteomes" id="UP000834106"/>
    </source>
</evidence>
<sequence>MASITSPKILQDHKSSGNDDNGYEVISRQDIQAAIAKTVELRALHAALMQGNSPAKLRLPTATSPVVPHFTAQDYPVFTPTYKDEPLPAYQQIRLEQPNCDELWDEYALELDQGGDVDETIFSDYKMVSESFRNESLSELIDSEQHVCPAESQNSVVGSSANNVTVPIASPGTNYCKTRRKSMGDLKSMSACNKCKPALISIETEGTSKNGKKSSIVPLTDSRPSLHSQQRNKGLLHISRLFPRRKKKNENENSSLNLTQSDEVSRIVNNLGTISIEALKKELMEANESKDAALIKVEETKTSLRELSQKLEYLETYCEELKNASRQEKNSYSAENLANHPIRKSMDGDAEKLIMTEGFLQIVSESRLSVTQLCKTLLSQITSNLVTNPVQPSQVRSNLATDPVLSSVGSPTRFRGDSTIVDNLNLLLQPYKLSLDSKYTRAVQYHLEAIINQSFYQDFENRIFQKNGSPKLLDPQQDRQARIQSFLALKNLTWNEVLRKGTKCYSEEFSEFCDLKMSCIITKLGWKIPWPEQLLQAFFDAAKCIWLLHLLAFSFNPPLGILRVDENRPFDPHYMEDIFTDGQSLEGPMRVKIMPGGDTSAADVAKEIAWEQLHSGPWHSLGPIWRDAYAMACLYVARNHFSSGEYKLALKALDLGLIMGGFTLRGDLNSCIKKVSNALREKDFNSSNNNNNSTKEGQKNSELFEEQEIVSRQNFNLPKVLRPKQNFLKPKGYSECEVARNIVAAP</sequence>
<dbReference type="EMBL" id="OU503044">
    <property type="protein sequence ID" value="CAI9768642.1"/>
    <property type="molecule type" value="Genomic_DNA"/>
</dbReference>
<proteinExistence type="predicted"/>
<feature type="region of interest" description="Disordered" evidence="2">
    <location>
        <begin position="682"/>
        <end position="701"/>
    </location>
</feature>
<reference evidence="4" key="1">
    <citation type="submission" date="2023-05" db="EMBL/GenBank/DDBJ databases">
        <authorList>
            <person name="Huff M."/>
        </authorList>
    </citation>
    <scope>NUCLEOTIDE SEQUENCE</scope>
</reference>
<gene>
    <name evidence="4" type="ORF">FPE_LOCUS16072</name>
</gene>
<feature type="region of interest" description="Disordered" evidence="2">
    <location>
        <begin position="1"/>
        <end position="22"/>
    </location>
</feature>
<dbReference type="PANTHER" id="PTHR31029">
    <property type="entry name" value="CYCLIN-DEPENDENT KINASE-LIKE PROTEIN"/>
    <property type="match status" value="1"/>
</dbReference>
<dbReference type="AlphaFoldDB" id="A0AAD2DV57"/>
<feature type="domain" description="DM8" evidence="3">
    <location>
        <begin position="596"/>
        <end position="685"/>
    </location>
</feature>
<name>A0AAD2DV57_9LAMI</name>
<dbReference type="Pfam" id="PF24472">
    <property type="entry name" value="ARM_KDM8_N"/>
    <property type="match status" value="1"/>
</dbReference>
<dbReference type="InterPro" id="IPR042316">
    <property type="entry name" value="IRKI-like"/>
</dbReference>
<dbReference type="Proteomes" id="UP000834106">
    <property type="component" value="Chromosome 9"/>
</dbReference>
<evidence type="ECO:0000256" key="2">
    <source>
        <dbReference type="SAM" id="MobiDB-lite"/>
    </source>
</evidence>
<evidence type="ECO:0000313" key="4">
    <source>
        <dbReference type="EMBL" id="CAI9768642.1"/>
    </source>
</evidence>
<protein>
    <recommendedName>
        <fullName evidence="3">DM8 domain-containing protein</fullName>
    </recommendedName>
</protein>
<dbReference type="InterPro" id="IPR056520">
    <property type="entry name" value="ARM_KDM8_N"/>
</dbReference>
<feature type="compositionally biased region" description="Polar residues" evidence="2">
    <location>
        <begin position="222"/>
        <end position="232"/>
    </location>
</feature>
<feature type="region of interest" description="Disordered" evidence="2">
    <location>
        <begin position="207"/>
        <end position="257"/>
    </location>
</feature>
<organism evidence="4 5">
    <name type="scientific">Fraxinus pennsylvanica</name>
    <dbReference type="NCBI Taxonomy" id="56036"/>
    <lineage>
        <taxon>Eukaryota</taxon>
        <taxon>Viridiplantae</taxon>
        <taxon>Streptophyta</taxon>
        <taxon>Embryophyta</taxon>
        <taxon>Tracheophyta</taxon>
        <taxon>Spermatophyta</taxon>
        <taxon>Magnoliopsida</taxon>
        <taxon>eudicotyledons</taxon>
        <taxon>Gunneridae</taxon>
        <taxon>Pentapetalae</taxon>
        <taxon>asterids</taxon>
        <taxon>lamiids</taxon>
        <taxon>Lamiales</taxon>
        <taxon>Oleaceae</taxon>
        <taxon>Oleeae</taxon>
        <taxon>Fraxinus</taxon>
    </lineage>
</organism>
<dbReference type="PANTHER" id="PTHR31029:SF3">
    <property type="entry name" value="IRK-INTERACTING PROTEIN"/>
    <property type="match status" value="1"/>
</dbReference>
<feature type="coiled-coil region" evidence="1">
    <location>
        <begin position="276"/>
        <end position="324"/>
    </location>
</feature>